<keyword evidence="3" id="KW-1185">Reference proteome</keyword>
<feature type="transmembrane region" description="Helical" evidence="1">
    <location>
        <begin position="31"/>
        <end position="51"/>
    </location>
</feature>
<feature type="transmembrane region" description="Helical" evidence="1">
    <location>
        <begin position="140"/>
        <end position="159"/>
    </location>
</feature>
<protein>
    <recommendedName>
        <fullName evidence="4">Oligosaccharide repeat unit polymerase</fullName>
    </recommendedName>
</protein>
<accession>A0A1B1S8T3</accession>
<evidence type="ECO:0008006" key="4">
    <source>
        <dbReference type="Google" id="ProtNLM"/>
    </source>
</evidence>
<dbReference type="Proteomes" id="UP000186351">
    <property type="component" value="Chromosome"/>
</dbReference>
<feature type="transmembrane region" description="Helical" evidence="1">
    <location>
        <begin position="368"/>
        <end position="388"/>
    </location>
</feature>
<feature type="transmembrane region" description="Helical" evidence="1">
    <location>
        <begin position="426"/>
        <end position="444"/>
    </location>
</feature>
<feature type="transmembrane region" description="Helical" evidence="1">
    <location>
        <begin position="63"/>
        <end position="85"/>
    </location>
</feature>
<evidence type="ECO:0000256" key="1">
    <source>
        <dbReference type="SAM" id="Phobius"/>
    </source>
</evidence>
<dbReference type="KEGG" id="pary:A4V02_05370"/>
<sequence length="448" mass="51722">MKINQQTKANVVMFVVSLLPPLIINCSITDSFFPFQFVNFILIVWCACRIFSFDNKPISSDTITYLFIYIFLGIAPLYQFSAKALLWGGAPIKDTDYFYATIILLGGILIYDMAYRVYYYSKRHLRQSKSSTHAKSLQLSNTRALILSTLSLVITLYAYKDYPILLILREYNEDVKIVFDAFSNTSLNLIYTIVIRPIPIVVLMYYNIISKKQCLFSYILLFIVLITNFPLSLPRFYVAGLYLPLMFTYYRHLIYKPLLIKFIFIFGILFVFPFLNQGRTVTSISELEVSIIPDYEMFLTGHFDTFQNGLRVIRDNYVTYGEQLLGVILFWFPRSIWPGKPIGSGGVIAEEFGLTFDHIALNYWAEGWINFGLIGIVLFSIILGKINATFDIKFYKRKPSICYMTIYFIYLGMLFFILRGDLISCVAYMVGLSAATYGCSKLIIHKSR</sequence>
<dbReference type="NCBIfam" id="TIGR04370">
    <property type="entry name" value="glyco_rpt_poly"/>
    <property type="match status" value="1"/>
</dbReference>
<dbReference type="AlphaFoldDB" id="A0A1B1S8T3"/>
<dbReference type="RefSeq" id="WP_068960560.1">
    <property type="nucleotide sequence ID" value="NZ_CAJTAP010000040.1"/>
</dbReference>
<organism evidence="2 3">
    <name type="scientific">Muribaculum intestinale</name>
    <dbReference type="NCBI Taxonomy" id="1796646"/>
    <lineage>
        <taxon>Bacteria</taxon>
        <taxon>Pseudomonadati</taxon>
        <taxon>Bacteroidota</taxon>
        <taxon>Bacteroidia</taxon>
        <taxon>Bacteroidales</taxon>
        <taxon>Muribaculaceae</taxon>
        <taxon>Muribaculum</taxon>
    </lineage>
</organism>
<dbReference type="OrthoDB" id="8229713at2"/>
<dbReference type="GeneID" id="65536278"/>
<keyword evidence="1" id="KW-1133">Transmembrane helix</keyword>
<feature type="transmembrane region" description="Helical" evidence="1">
    <location>
        <begin position="97"/>
        <end position="119"/>
    </location>
</feature>
<feature type="transmembrane region" description="Helical" evidence="1">
    <location>
        <begin position="253"/>
        <end position="275"/>
    </location>
</feature>
<accession>A0A1Z2XJU8</accession>
<dbReference type="EMBL" id="CP015402">
    <property type="protein sequence ID" value="ANU63205.1"/>
    <property type="molecule type" value="Genomic_DNA"/>
</dbReference>
<evidence type="ECO:0000313" key="3">
    <source>
        <dbReference type="Proteomes" id="UP000186351"/>
    </source>
</evidence>
<dbReference type="STRING" id="1796646.A4V02_05370"/>
<feature type="transmembrane region" description="Helical" evidence="1">
    <location>
        <begin position="189"/>
        <end position="208"/>
    </location>
</feature>
<proteinExistence type="predicted"/>
<feature type="transmembrane region" description="Helical" evidence="1">
    <location>
        <begin position="400"/>
        <end position="420"/>
    </location>
</feature>
<keyword evidence="1" id="KW-0472">Membrane</keyword>
<gene>
    <name evidence="2" type="ORF">A4V02_05370</name>
</gene>
<feature type="transmembrane region" description="Helical" evidence="1">
    <location>
        <begin position="317"/>
        <end position="337"/>
    </location>
</feature>
<name>A0A1B1S8T3_9BACT</name>
<feature type="transmembrane region" description="Helical" evidence="1">
    <location>
        <begin position="215"/>
        <end position="233"/>
    </location>
</feature>
<keyword evidence="1" id="KW-0812">Transmembrane</keyword>
<evidence type="ECO:0000313" key="2">
    <source>
        <dbReference type="EMBL" id="ANU63205.1"/>
    </source>
</evidence>
<reference evidence="3" key="1">
    <citation type="submission" date="2016-04" db="EMBL/GenBank/DDBJ databases">
        <title>Complete Genome Sequences of Twelve Strains of a Stable Defined Moderately Diverse Mouse Microbiota 2 (sDMDMm2).</title>
        <authorList>
            <person name="Uchimura Y."/>
            <person name="Wyss M."/>
            <person name="Brugiroux S."/>
            <person name="Limenitakis J.P."/>
            <person name="Stecher B."/>
            <person name="McCoy K.D."/>
            <person name="Macpherson A.J."/>
        </authorList>
    </citation>
    <scope>NUCLEOTIDE SEQUENCE [LARGE SCALE GENOMIC DNA]</scope>
    <source>
        <strain evidence="3">YL27</strain>
    </source>
</reference>
<feature type="transmembrane region" description="Helical" evidence="1">
    <location>
        <begin position="7"/>
        <end position="25"/>
    </location>
</feature>